<evidence type="ECO:0000313" key="16">
    <source>
        <dbReference type="EMBL" id="MFG3817337.1"/>
    </source>
</evidence>
<dbReference type="PANTHER" id="PTHR34803:SF2">
    <property type="entry name" value="PHOTOSYSTEM I REACTION CENTER SUBUNIT XI, CHLOROPLASTIC"/>
    <property type="match status" value="1"/>
</dbReference>
<keyword evidence="11 14" id="KW-0472">Membrane</keyword>
<dbReference type="NCBIfam" id="TIGR03041">
    <property type="entry name" value="PS_antenn_a_b"/>
    <property type="match status" value="1"/>
</dbReference>
<proteinExistence type="inferred from homology"/>
<evidence type="ECO:0000256" key="8">
    <source>
        <dbReference type="ARBA" id="ARBA00022989"/>
    </source>
</evidence>
<dbReference type="InterPro" id="IPR003757">
    <property type="entry name" value="PSI_PsaL"/>
</dbReference>
<comment type="caution">
    <text evidence="16">The sequence shown here is derived from an EMBL/GenBank/DDBJ whole genome shotgun (WGS) entry which is preliminary data.</text>
</comment>
<evidence type="ECO:0000256" key="13">
    <source>
        <dbReference type="ARBA" id="ARBA00033437"/>
    </source>
</evidence>
<evidence type="ECO:0000256" key="11">
    <source>
        <dbReference type="ARBA" id="ARBA00023136"/>
    </source>
</evidence>
<dbReference type="Pfam" id="PF02605">
    <property type="entry name" value="PsaL"/>
    <property type="match status" value="1"/>
</dbReference>
<dbReference type="InterPro" id="IPR036001">
    <property type="entry name" value="PS_II_antenna-like_sf"/>
</dbReference>
<feature type="domain" description="Photosystem I PsaL reaction centre subunit XI" evidence="15">
    <location>
        <begin position="340"/>
        <end position="494"/>
    </location>
</feature>
<comment type="subcellular location">
    <subcellularLocation>
        <location evidence="1">Cellular thylakoid membrane</location>
        <topology evidence="1">Multi-pass membrane protein</topology>
    </subcellularLocation>
</comment>
<keyword evidence="17" id="KW-1185">Reference proteome</keyword>
<dbReference type="InterPro" id="IPR000932">
    <property type="entry name" value="PS_antenna-like"/>
</dbReference>
<feature type="transmembrane region" description="Helical" evidence="14">
    <location>
        <begin position="37"/>
        <end position="56"/>
    </location>
</feature>
<dbReference type="SUPFAM" id="SSF81568">
    <property type="entry name" value="Photosystem I reaction center subunit XI, PsaL"/>
    <property type="match status" value="1"/>
</dbReference>
<keyword evidence="10" id="KW-0793">Thylakoid</keyword>
<dbReference type="EMBL" id="JAZAQF010000034">
    <property type="protein sequence ID" value="MFG3817337.1"/>
    <property type="molecule type" value="Genomic_DNA"/>
</dbReference>
<evidence type="ECO:0000259" key="15">
    <source>
        <dbReference type="Pfam" id="PF02605"/>
    </source>
</evidence>
<keyword evidence="8 14" id="KW-1133">Transmembrane helix</keyword>
<organism evidence="16 17">
    <name type="scientific">Limnothrix redekei LRLZ20PSL1</name>
    <dbReference type="NCBI Taxonomy" id="3112953"/>
    <lineage>
        <taxon>Bacteria</taxon>
        <taxon>Bacillati</taxon>
        <taxon>Cyanobacteriota</taxon>
        <taxon>Cyanophyceae</taxon>
        <taxon>Pseudanabaenales</taxon>
        <taxon>Pseudanabaenaceae</taxon>
        <taxon>Limnothrix</taxon>
    </lineage>
</organism>
<reference evidence="17" key="1">
    <citation type="journal article" date="2024" name="Algal Res.">
        <title>Biochemical, toxicological and genomic investigation of a high-biomass producing Limnothrix strain isolated from Italian shallow drinking water reservoir.</title>
        <authorList>
            <person name="Simonazzi M."/>
            <person name="Shishido T.K."/>
            <person name="Delbaje E."/>
            <person name="Wahlsten M."/>
            <person name="Fewer D.P."/>
            <person name="Sivonen K."/>
            <person name="Pezzolesi L."/>
            <person name="Pistocchi R."/>
        </authorList>
    </citation>
    <scope>NUCLEOTIDE SEQUENCE [LARGE SCALE GENOMIC DNA]</scope>
    <source>
        <strain evidence="17">LRLZ20PSL1</strain>
    </source>
</reference>
<evidence type="ECO:0000256" key="4">
    <source>
        <dbReference type="ARBA" id="ARBA00022494"/>
    </source>
</evidence>
<evidence type="ECO:0000256" key="1">
    <source>
        <dbReference type="ARBA" id="ARBA00004636"/>
    </source>
</evidence>
<feature type="transmembrane region" description="Helical" evidence="14">
    <location>
        <begin position="470"/>
        <end position="492"/>
    </location>
</feature>
<dbReference type="RefSeq" id="WP_393011592.1">
    <property type="nucleotide sequence ID" value="NZ_JAZAQF010000034.1"/>
</dbReference>
<feature type="transmembrane region" description="Helical" evidence="14">
    <location>
        <begin position="301"/>
        <end position="322"/>
    </location>
</feature>
<feature type="transmembrane region" description="Helical" evidence="14">
    <location>
        <begin position="94"/>
        <end position="117"/>
    </location>
</feature>
<sequence>MSAVISRTAAPAMPQLGWWAGNGRFVNLSGKLLGAHVAHAGLIVLWAGAMTLFELSRYDASQPMGTQGLILLPHLATLGFGLGPNGAIADTYPYLVVGMLHLVSAAVLGAGGIYHAVLGPEVLPTDRANFSGFFGYDWRDKDKMTTIIGIHLLLLGAGAFLLVAKAMAWGGLYDPAIGSVRLVEHPTLEFGTIWGYLVGSHGSQGMAAIDNLEDLVGGHVWVGGLCIAGGLWHILSRPWLWVERVFYWTGEAYLSYSLGALAYMGFFAAYFVSVNDFAYPEVFYGPLGIVTQDGTVTARGWLATFHFVFAILFLAGHLWHALRVRAEAVGFKFGSDSFIRPGGGSPEAGTLDTPVSASDMTLALVQYLPIYRPNLSPLSRGLEIGMAHGYFLVGPFIKLGPMRSSQSAELVGLIATMGLLLILSLCLSLYGAVTFPNRGDRSLDQFRGMAKAVSANAAVLPENLRTADGWSQFSAMFLVGGMGGAIFAFLLLTQGAGLLAL</sequence>
<keyword evidence="7" id="KW-0603">Photosystem I</keyword>
<evidence type="ECO:0000256" key="7">
    <source>
        <dbReference type="ARBA" id="ARBA00022836"/>
    </source>
</evidence>
<dbReference type="SUPFAM" id="SSF161077">
    <property type="entry name" value="Photosystem II antenna protein-like"/>
    <property type="match status" value="1"/>
</dbReference>
<evidence type="ECO:0000256" key="3">
    <source>
        <dbReference type="ARBA" id="ARBA00019514"/>
    </source>
</evidence>
<dbReference type="InterPro" id="IPR036592">
    <property type="entry name" value="PSI_PsaL_sf"/>
</dbReference>
<comment type="similarity">
    <text evidence="2">Belongs to the PsaL family.</text>
</comment>
<evidence type="ECO:0000256" key="10">
    <source>
        <dbReference type="ARBA" id="ARBA00023078"/>
    </source>
</evidence>
<dbReference type="Pfam" id="PF00421">
    <property type="entry name" value="PSII"/>
    <property type="match status" value="2"/>
</dbReference>
<dbReference type="Proteomes" id="UP001604335">
    <property type="component" value="Unassembled WGS sequence"/>
</dbReference>
<gene>
    <name evidence="16" type="ORF">VPK24_06775</name>
</gene>
<evidence type="ECO:0000256" key="2">
    <source>
        <dbReference type="ARBA" id="ARBA00008820"/>
    </source>
</evidence>
<feature type="transmembrane region" description="Helical" evidence="14">
    <location>
        <begin position="252"/>
        <end position="272"/>
    </location>
</feature>
<dbReference type="PANTHER" id="PTHR34803">
    <property type="entry name" value="PHOTOSYSTEM I REACTION CENTER SUBUNIT XI, CHLOROPLASTIC"/>
    <property type="match status" value="1"/>
</dbReference>
<evidence type="ECO:0000256" key="9">
    <source>
        <dbReference type="ARBA" id="ARBA00022991"/>
    </source>
</evidence>
<accession>A0ABW7C966</accession>
<evidence type="ECO:0000256" key="5">
    <source>
        <dbReference type="ARBA" id="ARBA00022531"/>
    </source>
</evidence>
<keyword evidence="5" id="KW-0602">Photosynthesis</keyword>
<feature type="transmembrane region" description="Helical" evidence="14">
    <location>
        <begin position="68"/>
        <end position="88"/>
    </location>
</feature>
<evidence type="ECO:0000256" key="6">
    <source>
        <dbReference type="ARBA" id="ARBA00022692"/>
    </source>
</evidence>
<keyword evidence="9" id="KW-0157">Chromophore</keyword>
<evidence type="ECO:0000313" key="17">
    <source>
        <dbReference type="Proteomes" id="UP001604335"/>
    </source>
</evidence>
<keyword evidence="4" id="KW-0148">Chlorophyll</keyword>
<protein>
    <recommendedName>
        <fullName evidence="3">Photosystem I reaction center subunit XI</fullName>
    </recommendedName>
    <alternativeName>
        <fullName evidence="12">PSI subunit V</fullName>
    </alternativeName>
    <alternativeName>
        <fullName evidence="13">PSI-L</fullName>
    </alternativeName>
</protein>
<dbReference type="Gene3D" id="1.20.1240.10">
    <property type="entry name" value="Photosystem I PsaL, reaction centre subunit XI"/>
    <property type="match status" value="1"/>
</dbReference>
<name>A0ABW7C966_9CYAN</name>
<feature type="transmembrane region" description="Helical" evidence="14">
    <location>
        <begin position="148"/>
        <end position="172"/>
    </location>
</feature>
<keyword evidence="6 14" id="KW-0812">Transmembrane</keyword>
<feature type="transmembrane region" description="Helical" evidence="14">
    <location>
        <begin position="410"/>
        <end position="433"/>
    </location>
</feature>
<dbReference type="InterPro" id="IPR022980">
    <property type="entry name" value="PSI_suXI"/>
</dbReference>
<evidence type="ECO:0000256" key="14">
    <source>
        <dbReference type="SAM" id="Phobius"/>
    </source>
</evidence>
<evidence type="ECO:0000256" key="12">
    <source>
        <dbReference type="ARBA" id="ARBA00032768"/>
    </source>
</evidence>